<organism evidence="1 2">
    <name type="scientific">Lasiosphaeria ovina</name>
    <dbReference type="NCBI Taxonomy" id="92902"/>
    <lineage>
        <taxon>Eukaryota</taxon>
        <taxon>Fungi</taxon>
        <taxon>Dikarya</taxon>
        <taxon>Ascomycota</taxon>
        <taxon>Pezizomycotina</taxon>
        <taxon>Sordariomycetes</taxon>
        <taxon>Sordariomycetidae</taxon>
        <taxon>Sordariales</taxon>
        <taxon>Lasiosphaeriaceae</taxon>
        <taxon>Lasiosphaeria</taxon>
    </lineage>
</organism>
<sequence length="265" mass="29834">MNFYSQRQIKELAQQLQEFVSSGRDEAITSTEGKLGTRILSETVNRIQSWLESEASEFLWVEGYIFPCDLTPTALRITACMFEAGIPCVYFFDQDTYPSILSPKSGRAQPREETALVCLLYTLIDQLVTLLPTTFTSDTDLGLGEQAFQELNGTMESADLALQVIQALIAHAPNHLVVVIDGVLDLESESATTWPYFEELVDILRRESRREKLFKVLVTTNGMSPFLCEALEEDEREVASNMAVQFRHGRRLQGTNSVDDVSFEV</sequence>
<reference evidence="1" key="1">
    <citation type="journal article" date="2023" name="Mol. Phylogenet. Evol.">
        <title>Genome-scale phylogeny and comparative genomics of the fungal order Sordariales.</title>
        <authorList>
            <person name="Hensen N."/>
            <person name="Bonometti L."/>
            <person name="Westerberg I."/>
            <person name="Brannstrom I.O."/>
            <person name="Guillou S."/>
            <person name="Cros-Aarteil S."/>
            <person name="Calhoun S."/>
            <person name="Haridas S."/>
            <person name="Kuo A."/>
            <person name="Mondo S."/>
            <person name="Pangilinan J."/>
            <person name="Riley R."/>
            <person name="LaButti K."/>
            <person name="Andreopoulos B."/>
            <person name="Lipzen A."/>
            <person name="Chen C."/>
            <person name="Yan M."/>
            <person name="Daum C."/>
            <person name="Ng V."/>
            <person name="Clum A."/>
            <person name="Steindorff A."/>
            <person name="Ohm R.A."/>
            <person name="Martin F."/>
            <person name="Silar P."/>
            <person name="Natvig D.O."/>
            <person name="Lalanne C."/>
            <person name="Gautier V."/>
            <person name="Ament-Velasquez S.L."/>
            <person name="Kruys A."/>
            <person name="Hutchinson M.I."/>
            <person name="Powell A.J."/>
            <person name="Barry K."/>
            <person name="Miller A.N."/>
            <person name="Grigoriev I.V."/>
            <person name="Debuchy R."/>
            <person name="Gladieux P."/>
            <person name="Hiltunen Thoren M."/>
            <person name="Johannesson H."/>
        </authorList>
    </citation>
    <scope>NUCLEOTIDE SEQUENCE</scope>
    <source>
        <strain evidence="1">CBS 958.72</strain>
    </source>
</reference>
<dbReference type="EMBL" id="JAULSN010000003">
    <property type="protein sequence ID" value="KAK3376252.1"/>
    <property type="molecule type" value="Genomic_DNA"/>
</dbReference>
<evidence type="ECO:0000313" key="1">
    <source>
        <dbReference type="EMBL" id="KAK3376252.1"/>
    </source>
</evidence>
<gene>
    <name evidence="1" type="ORF">B0T24DRAFT_718644</name>
</gene>
<name>A0AAE0KHH7_9PEZI</name>
<dbReference type="Proteomes" id="UP001287356">
    <property type="component" value="Unassembled WGS sequence"/>
</dbReference>
<comment type="caution">
    <text evidence="1">The sequence shown here is derived from an EMBL/GenBank/DDBJ whole genome shotgun (WGS) entry which is preliminary data.</text>
</comment>
<proteinExistence type="predicted"/>
<keyword evidence="2" id="KW-1185">Reference proteome</keyword>
<accession>A0AAE0KHH7</accession>
<protein>
    <submittedName>
        <fullName evidence="1">Uncharacterized protein</fullName>
    </submittedName>
</protein>
<reference evidence="1" key="2">
    <citation type="submission" date="2023-06" db="EMBL/GenBank/DDBJ databases">
        <authorList>
            <consortium name="Lawrence Berkeley National Laboratory"/>
            <person name="Haridas S."/>
            <person name="Hensen N."/>
            <person name="Bonometti L."/>
            <person name="Westerberg I."/>
            <person name="Brannstrom I.O."/>
            <person name="Guillou S."/>
            <person name="Cros-Aarteil S."/>
            <person name="Calhoun S."/>
            <person name="Kuo A."/>
            <person name="Mondo S."/>
            <person name="Pangilinan J."/>
            <person name="Riley R."/>
            <person name="Labutti K."/>
            <person name="Andreopoulos B."/>
            <person name="Lipzen A."/>
            <person name="Chen C."/>
            <person name="Yanf M."/>
            <person name="Daum C."/>
            <person name="Ng V."/>
            <person name="Clum A."/>
            <person name="Steindorff A."/>
            <person name="Ohm R."/>
            <person name="Martin F."/>
            <person name="Silar P."/>
            <person name="Natvig D."/>
            <person name="Lalanne C."/>
            <person name="Gautier V."/>
            <person name="Ament-Velasquez S.L."/>
            <person name="Kruys A."/>
            <person name="Hutchinson M.I."/>
            <person name="Powell A.J."/>
            <person name="Barry K."/>
            <person name="Miller A.N."/>
            <person name="Grigoriev I.V."/>
            <person name="Debuchy R."/>
            <person name="Gladieux P."/>
            <person name="Thoren M.H."/>
            <person name="Johannesson H."/>
        </authorList>
    </citation>
    <scope>NUCLEOTIDE SEQUENCE</scope>
    <source>
        <strain evidence="1">CBS 958.72</strain>
    </source>
</reference>
<evidence type="ECO:0000313" key="2">
    <source>
        <dbReference type="Proteomes" id="UP001287356"/>
    </source>
</evidence>
<dbReference type="AlphaFoldDB" id="A0AAE0KHH7"/>